<dbReference type="GO" id="GO:0003824">
    <property type="term" value="F:catalytic activity"/>
    <property type="evidence" value="ECO:0007669"/>
    <property type="project" value="InterPro"/>
</dbReference>
<dbReference type="KEGG" id="pgin:FRZ67_15205"/>
<dbReference type="OrthoDB" id="635146at2"/>
<keyword evidence="1" id="KW-0812">Transmembrane</keyword>
<protein>
    <recommendedName>
        <fullName evidence="2">Endonuclease/exonuclease/phosphatase domain-containing protein</fullName>
    </recommendedName>
</protein>
<keyword evidence="4" id="KW-1185">Reference proteome</keyword>
<evidence type="ECO:0000256" key="1">
    <source>
        <dbReference type="SAM" id="Phobius"/>
    </source>
</evidence>
<gene>
    <name evidence="3" type="ORF">FRZ67_15205</name>
</gene>
<evidence type="ECO:0000259" key="2">
    <source>
        <dbReference type="Pfam" id="PF03372"/>
    </source>
</evidence>
<reference evidence="3 4" key="1">
    <citation type="journal article" date="2016" name="Int. J. Syst. Evol. Microbiol.">
        <title>Panacibacter ginsenosidivorans gen. nov., sp. nov., with ginsenoside converting activity isolated from soil of a ginseng field.</title>
        <authorList>
            <person name="Siddiqi M.Z."/>
            <person name="Muhammad Shafi S."/>
            <person name="Choi K.D."/>
            <person name="Im W.T."/>
        </authorList>
    </citation>
    <scope>NUCLEOTIDE SEQUENCE [LARGE SCALE GENOMIC DNA]</scope>
    <source>
        <strain evidence="3 4">Gsoil1550</strain>
    </source>
</reference>
<organism evidence="3 4">
    <name type="scientific">Panacibacter ginsenosidivorans</name>
    <dbReference type="NCBI Taxonomy" id="1813871"/>
    <lineage>
        <taxon>Bacteria</taxon>
        <taxon>Pseudomonadati</taxon>
        <taxon>Bacteroidota</taxon>
        <taxon>Chitinophagia</taxon>
        <taxon>Chitinophagales</taxon>
        <taxon>Chitinophagaceae</taxon>
        <taxon>Panacibacter</taxon>
    </lineage>
</organism>
<feature type="transmembrane region" description="Helical" evidence="1">
    <location>
        <begin position="36"/>
        <end position="60"/>
    </location>
</feature>
<keyword evidence="1" id="KW-1133">Transmembrane helix</keyword>
<dbReference type="GO" id="GO:0016020">
    <property type="term" value="C:membrane"/>
    <property type="evidence" value="ECO:0007669"/>
    <property type="project" value="GOC"/>
</dbReference>
<evidence type="ECO:0000313" key="3">
    <source>
        <dbReference type="EMBL" id="QEC68589.1"/>
    </source>
</evidence>
<dbReference type="RefSeq" id="WP_147190764.1">
    <property type="nucleotide sequence ID" value="NZ_CP042435.1"/>
</dbReference>
<evidence type="ECO:0000313" key="4">
    <source>
        <dbReference type="Proteomes" id="UP000321533"/>
    </source>
</evidence>
<dbReference type="EMBL" id="CP042435">
    <property type="protein sequence ID" value="QEC68589.1"/>
    <property type="molecule type" value="Genomic_DNA"/>
</dbReference>
<sequence>MKRFFRTAWRILCILVTCSFIISSLSTFIPPSSFSFASVLGLGFPYILTVFIFCCIAGLFINIKQALLRMFLLPLAYFNIVNTFAFHTSATWNTKKDSTALRVMTWNVQSFTNNLRKKSAAAYKTSRDGILQTIHDYNPDVFCIQEYRNIENAMRRYPVQKQLDSLGYKFYYCSNDKVTPLAKNKYAKVTDGVAVYSKYPLLDSGRININHDDKIENLIYTDVLFNNKRVRIFTAHLQSFYIYEDTATNNEEDNIYEITYKRKRQASYKIRETEIHHEKEVKIIRNAIDKSPYPVIYCGDMNITPTSYNYRFLKGNNLQDAFLAKGSGMGNTFYKIGPTLRIDFCLPDTSLQVLQCKREQKKLSDHYPVIADMQWRQ</sequence>
<dbReference type="PANTHER" id="PTHR14859:SF1">
    <property type="entry name" value="PGAP2-INTERACTING PROTEIN"/>
    <property type="match status" value="1"/>
</dbReference>
<name>A0A5B8VBE1_9BACT</name>
<dbReference type="AlphaFoldDB" id="A0A5B8VBE1"/>
<keyword evidence="1" id="KW-0472">Membrane</keyword>
<dbReference type="SUPFAM" id="SSF56219">
    <property type="entry name" value="DNase I-like"/>
    <property type="match status" value="1"/>
</dbReference>
<dbReference type="Pfam" id="PF03372">
    <property type="entry name" value="Exo_endo_phos"/>
    <property type="match status" value="1"/>
</dbReference>
<dbReference type="GO" id="GO:0006506">
    <property type="term" value="P:GPI anchor biosynthetic process"/>
    <property type="evidence" value="ECO:0007669"/>
    <property type="project" value="TreeGrafter"/>
</dbReference>
<dbReference type="InterPro" id="IPR051916">
    <property type="entry name" value="GPI-anchor_lipid_remodeler"/>
</dbReference>
<dbReference type="Proteomes" id="UP000321533">
    <property type="component" value="Chromosome"/>
</dbReference>
<dbReference type="InterPro" id="IPR005135">
    <property type="entry name" value="Endo/exonuclease/phosphatase"/>
</dbReference>
<feature type="transmembrane region" description="Helical" evidence="1">
    <location>
        <begin position="67"/>
        <end position="86"/>
    </location>
</feature>
<dbReference type="Gene3D" id="3.60.10.10">
    <property type="entry name" value="Endonuclease/exonuclease/phosphatase"/>
    <property type="match status" value="1"/>
</dbReference>
<accession>A0A5B8VBE1</accession>
<dbReference type="CDD" id="cd09084">
    <property type="entry name" value="EEP-2"/>
    <property type="match status" value="1"/>
</dbReference>
<feature type="domain" description="Endonuclease/exonuclease/phosphatase" evidence="2">
    <location>
        <begin position="104"/>
        <end position="366"/>
    </location>
</feature>
<dbReference type="InterPro" id="IPR036691">
    <property type="entry name" value="Endo/exonu/phosph_ase_sf"/>
</dbReference>
<proteinExistence type="predicted"/>
<dbReference type="PANTHER" id="PTHR14859">
    <property type="entry name" value="CALCOFLUOR WHITE HYPERSENSITIVE PROTEIN PRECURSOR"/>
    <property type="match status" value="1"/>
</dbReference>